<evidence type="ECO:0000256" key="3">
    <source>
        <dbReference type="ARBA" id="ARBA00022741"/>
    </source>
</evidence>
<evidence type="ECO:0000313" key="8">
    <source>
        <dbReference type="Proteomes" id="UP000034037"/>
    </source>
</evidence>
<dbReference type="InterPro" id="IPR004625">
    <property type="entry name" value="PyrdxlKinase"/>
</dbReference>
<gene>
    <name evidence="7" type="ORF">YH66_04885</name>
</gene>
<evidence type="ECO:0000256" key="2">
    <source>
        <dbReference type="ARBA" id="ARBA00022679"/>
    </source>
</evidence>
<dbReference type="CDD" id="cd01173">
    <property type="entry name" value="pyridoxal_pyridoxamine_kinase"/>
    <property type="match status" value="1"/>
</dbReference>
<dbReference type="SUPFAM" id="SSF53613">
    <property type="entry name" value="Ribokinase-like"/>
    <property type="match status" value="1"/>
</dbReference>
<evidence type="ECO:0000256" key="1">
    <source>
        <dbReference type="ARBA" id="ARBA00012104"/>
    </source>
</evidence>
<dbReference type="PANTHER" id="PTHR10534">
    <property type="entry name" value="PYRIDOXAL KINASE"/>
    <property type="match status" value="1"/>
</dbReference>
<dbReference type="Pfam" id="PF08543">
    <property type="entry name" value="Phos_pyr_kin"/>
    <property type="match status" value="1"/>
</dbReference>
<dbReference type="PANTHER" id="PTHR10534:SF15">
    <property type="entry name" value="PYRIDOXINE_PYRIDOXAL_PYRIDOXAMINE KINASE"/>
    <property type="match status" value="1"/>
</dbReference>
<dbReference type="HOGENOM" id="CLU_046496_3_1_11"/>
<dbReference type="PATRIC" id="fig|92706.3.peg.1014"/>
<dbReference type="GO" id="GO:0009443">
    <property type="term" value="P:pyridoxal 5'-phosphate salvage"/>
    <property type="evidence" value="ECO:0007669"/>
    <property type="project" value="InterPro"/>
</dbReference>
<name>A0A0F6Z4V9_9CORY</name>
<evidence type="ECO:0000256" key="5">
    <source>
        <dbReference type="ARBA" id="ARBA00022840"/>
    </source>
</evidence>
<dbReference type="Proteomes" id="UP000034037">
    <property type="component" value="Chromosome"/>
</dbReference>
<protein>
    <recommendedName>
        <fullName evidence="1">pyridoxal kinase</fullName>
        <ecNumber evidence="1">2.7.1.35</ecNumber>
    </recommendedName>
</protein>
<feature type="domain" description="Pyridoxamine kinase/Phosphomethylpyrimidine kinase" evidence="6">
    <location>
        <begin position="34"/>
        <end position="258"/>
    </location>
</feature>
<dbReference type="GO" id="GO:0005829">
    <property type="term" value="C:cytosol"/>
    <property type="evidence" value="ECO:0007669"/>
    <property type="project" value="TreeGrafter"/>
</dbReference>
<dbReference type="GO" id="GO:0008478">
    <property type="term" value="F:pyridoxal kinase activity"/>
    <property type="evidence" value="ECO:0007669"/>
    <property type="project" value="UniProtKB-EC"/>
</dbReference>
<dbReference type="GO" id="GO:0005524">
    <property type="term" value="F:ATP binding"/>
    <property type="evidence" value="ECO:0007669"/>
    <property type="project" value="UniProtKB-KW"/>
</dbReference>
<dbReference type="InterPro" id="IPR029056">
    <property type="entry name" value="Ribokinase-like"/>
</dbReference>
<dbReference type="AlphaFoldDB" id="A0A0F6Z4V9"/>
<organism evidence="7 8">
    <name type="scientific">[Brevibacterium] flavum</name>
    <dbReference type="NCBI Taxonomy" id="92706"/>
    <lineage>
        <taxon>Bacteria</taxon>
        <taxon>Bacillati</taxon>
        <taxon>Actinomycetota</taxon>
        <taxon>Actinomycetes</taxon>
        <taxon>Mycobacteriales</taxon>
        <taxon>Corynebacteriaceae</taxon>
        <taxon>Corynebacterium</taxon>
    </lineage>
</organism>
<dbReference type="RefSeq" id="WP_003861150.1">
    <property type="nucleotide sequence ID" value="NZ_CP011309.1"/>
</dbReference>
<dbReference type="EMBL" id="CP011309">
    <property type="protein sequence ID" value="AKF26935.1"/>
    <property type="molecule type" value="Genomic_DNA"/>
</dbReference>
<dbReference type="InterPro" id="IPR013749">
    <property type="entry name" value="PM/HMP-P_kinase-1"/>
</dbReference>
<keyword evidence="2" id="KW-0808">Transferase</keyword>
<evidence type="ECO:0000259" key="6">
    <source>
        <dbReference type="Pfam" id="PF08543"/>
    </source>
</evidence>
<keyword evidence="3" id="KW-0547">Nucleotide-binding</keyword>
<keyword evidence="5" id="KW-0067">ATP-binding</keyword>
<dbReference type="Gene3D" id="3.40.1190.20">
    <property type="match status" value="1"/>
</dbReference>
<reference evidence="7 8" key="1">
    <citation type="submission" date="2015-04" db="EMBL/GenBank/DDBJ databases">
        <title>Complete Genome Sequence of Brevibacterium flavum ATCC 15168.</title>
        <authorList>
            <person name="Ahn J."/>
            <person name="Park G."/>
            <person name="Jeon W."/>
            <person name="Jang Y."/>
            <person name="Jang M."/>
            <person name="Lee H."/>
            <person name="Lee H."/>
        </authorList>
    </citation>
    <scope>NUCLEOTIDE SEQUENCE [LARGE SCALE GENOMIC DNA]</scope>
    <source>
        <strain evidence="7 8">ATCC 15168</strain>
    </source>
</reference>
<evidence type="ECO:0000256" key="4">
    <source>
        <dbReference type="ARBA" id="ARBA00022777"/>
    </source>
</evidence>
<evidence type="ECO:0000313" key="7">
    <source>
        <dbReference type="EMBL" id="AKF26935.1"/>
    </source>
</evidence>
<dbReference type="GO" id="GO:0008902">
    <property type="term" value="F:hydroxymethylpyrimidine kinase activity"/>
    <property type="evidence" value="ECO:0007669"/>
    <property type="project" value="TreeGrafter"/>
</dbReference>
<dbReference type="EC" id="2.7.1.35" evidence="1"/>
<sequence>MPSAGEEILEQRAQLEFVQRRADVVMIGSQVVYGSVGLSAAIPVMHNEGLRVVAVPTVVLSSMPRYASSHRQPMSDQWLADALQDLVDLGIIDEVSTISTGYFASASQVRVVAAWLQKIRETHPHVRIVVDPIMGDSDVGIYVADEIATAICQDLCPLATGIIPNAFELSHMVGSGDPRSLLGPFGEWIIITSATETMGTTVTRIVTRDSVQEIASATVDTTAKGAGDVYAAALIAALHKDFSLIDAATHASNTVCAGLQTKAL</sequence>
<accession>A0A0F6Z4V9</accession>
<keyword evidence="4 7" id="KW-0418">Kinase</keyword>
<proteinExistence type="predicted"/>
<keyword evidence="8" id="KW-1185">Reference proteome</keyword>